<accession>W1YFS6</accession>
<feature type="domain" description="Trimeric autotransporter adhesin YadA-like head" evidence="1">
    <location>
        <begin position="14"/>
        <end position="35"/>
    </location>
</feature>
<protein>
    <recommendedName>
        <fullName evidence="1">Trimeric autotransporter adhesin YadA-like head domain-containing protein</fullName>
    </recommendedName>
</protein>
<sequence>QNAYSKGLYGNTPSVAVGKNSIANGGTAIAVGTYATVNEVGTSFSQGIAIGGGALPGQGATVIGDQAIAIGGNTKAFGHSSIVIGGDDADRMTSTRAVYTDITTGRPAVATVSDAVKALTGYEIK</sequence>
<feature type="domain" description="Trimeric autotransporter adhesin YadA-like head" evidence="1">
    <location>
        <begin position="64"/>
        <end position="86"/>
    </location>
</feature>
<proteinExistence type="predicted"/>
<dbReference type="AlphaFoldDB" id="W1YFS6"/>
<dbReference type="Pfam" id="PF05658">
    <property type="entry name" value="YadA_head"/>
    <property type="match status" value="2"/>
</dbReference>
<dbReference type="InterPro" id="IPR008640">
    <property type="entry name" value="Adhesin_Head_dom"/>
</dbReference>
<dbReference type="SUPFAM" id="SSF101967">
    <property type="entry name" value="Adhesin YadA, collagen-binding domain"/>
    <property type="match status" value="1"/>
</dbReference>
<evidence type="ECO:0000313" key="2">
    <source>
        <dbReference type="EMBL" id="ETJ41327.1"/>
    </source>
</evidence>
<comment type="caution">
    <text evidence="2">The sequence shown here is derived from an EMBL/GenBank/DDBJ whole genome shotgun (WGS) entry which is preliminary data.</text>
</comment>
<name>W1YFS6_9ZZZZ</name>
<organism evidence="2">
    <name type="scientific">human gut metagenome</name>
    <dbReference type="NCBI Taxonomy" id="408170"/>
    <lineage>
        <taxon>unclassified sequences</taxon>
        <taxon>metagenomes</taxon>
        <taxon>organismal metagenomes</taxon>
    </lineage>
</organism>
<feature type="non-terminal residue" evidence="2">
    <location>
        <position position="125"/>
    </location>
</feature>
<dbReference type="GO" id="GO:0019867">
    <property type="term" value="C:outer membrane"/>
    <property type="evidence" value="ECO:0007669"/>
    <property type="project" value="InterPro"/>
</dbReference>
<dbReference type="EMBL" id="AZMM01004744">
    <property type="protein sequence ID" value="ETJ41327.1"/>
    <property type="molecule type" value="Genomic_DNA"/>
</dbReference>
<dbReference type="InterPro" id="IPR011049">
    <property type="entry name" value="Serralysin-like_metalloprot_C"/>
</dbReference>
<reference evidence="2" key="1">
    <citation type="submission" date="2013-12" db="EMBL/GenBank/DDBJ databases">
        <title>A Varibaculum cambriense genome reconstructed from a premature infant gut community with otherwise low bacterial novelty that shifts toward anaerobic metabolism during the third week of life.</title>
        <authorList>
            <person name="Brown C.T."/>
            <person name="Sharon I."/>
            <person name="Thomas B.C."/>
            <person name="Castelle C.J."/>
            <person name="Morowitz M.J."/>
            <person name="Banfield J.F."/>
        </authorList>
    </citation>
    <scope>NUCLEOTIDE SEQUENCE</scope>
</reference>
<gene>
    <name evidence="2" type="ORF">Q604_UNBC04744G0001</name>
</gene>
<evidence type="ECO:0000259" key="1">
    <source>
        <dbReference type="Pfam" id="PF05658"/>
    </source>
</evidence>
<dbReference type="Gene3D" id="2.150.10.10">
    <property type="entry name" value="Serralysin-like metalloprotease, C-terminal"/>
    <property type="match status" value="1"/>
</dbReference>
<feature type="non-terminal residue" evidence="2">
    <location>
        <position position="1"/>
    </location>
</feature>